<proteinExistence type="predicted"/>
<comment type="caution">
    <text evidence="7">The sequence shown here is derived from an EMBL/GenBank/DDBJ whole genome shotgun (WGS) entry which is preliminary data.</text>
</comment>
<keyword evidence="1 4" id="KW-0238">DNA-binding</keyword>
<dbReference type="SUPFAM" id="SSF46689">
    <property type="entry name" value="Homeodomain-like"/>
    <property type="match status" value="1"/>
</dbReference>
<evidence type="ECO:0000259" key="6">
    <source>
        <dbReference type="PROSITE" id="PS50071"/>
    </source>
</evidence>
<dbReference type="CDD" id="cd00086">
    <property type="entry name" value="homeodomain"/>
    <property type="match status" value="1"/>
</dbReference>
<dbReference type="InterPro" id="IPR051000">
    <property type="entry name" value="Homeobox_DNA-bind_prot"/>
</dbReference>
<dbReference type="PROSITE" id="PS50071">
    <property type="entry name" value="HOMEOBOX_2"/>
    <property type="match status" value="1"/>
</dbReference>
<reference evidence="7 8" key="1">
    <citation type="submission" date="2019-01" db="EMBL/GenBank/DDBJ databases">
        <title>Genomes sequencing and comparative genomics of infectious freshwater microsporidia, Cucumispora dikerogammari and Thelohania contejeani.</title>
        <authorList>
            <person name="Cormier A."/>
            <person name="Giraud I."/>
            <person name="Wattier R."/>
            <person name="Teixeira M."/>
            <person name="Grandjean F."/>
            <person name="Rigaud T."/>
            <person name="Cordaux R."/>
        </authorList>
    </citation>
    <scope>NUCLEOTIDE SEQUENCE [LARGE SCALE GENOMIC DNA]</scope>
    <source>
        <strain evidence="7">T1</strain>
        <tissue evidence="7">Spores</tissue>
    </source>
</reference>
<organism evidence="7 8">
    <name type="scientific">Astathelohania contejeani</name>
    <dbReference type="NCBI Taxonomy" id="164912"/>
    <lineage>
        <taxon>Eukaryota</taxon>
        <taxon>Fungi</taxon>
        <taxon>Fungi incertae sedis</taxon>
        <taxon>Microsporidia</taxon>
        <taxon>Astathelohaniidae</taxon>
        <taxon>Astathelohania</taxon>
    </lineage>
</organism>
<accession>A0ABQ7HZN7</accession>
<dbReference type="EMBL" id="SBIQ01000069">
    <property type="protein sequence ID" value="KAF7683604.1"/>
    <property type="molecule type" value="Genomic_DNA"/>
</dbReference>
<feature type="DNA-binding region" description="Homeobox" evidence="4">
    <location>
        <begin position="27"/>
        <end position="86"/>
    </location>
</feature>
<sequence>MQIAFMGQQDDYKIQNRTETNAIGDYKKRQRTVMTPGQSQILKKYFNINNFPSTEVREELARNLGVKPRTIQIWFQNQRQKNKIRGEDFKHENYNAYMYSKLDVLAEIALVKSHERGMSKDNYNFEGNQLSSKQK</sequence>
<comment type="subcellular location">
    <subcellularLocation>
        <location evidence="4 5">Nucleus</location>
    </subcellularLocation>
</comment>
<feature type="domain" description="Homeobox" evidence="6">
    <location>
        <begin position="25"/>
        <end position="85"/>
    </location>
</feature>
<dbReference type="InterPro" id="IPR017970">
    <property type="entry name" value="Homeobox_CS"/>
</dbReference>
<gene>
    <name evidence="7" type="primary">HD-3</name>
    <name evidence="7" type="ORF">TCON_1184</name>
</gene>
<dbReference type="Pfam" id="PF00046">
    <property type="entry name" value="Homeodomain"/>
    <property type="match status" value="1"/>
</dbReference>
<dbReference type="PANTHER" id="PTHR24324:SF9">
    <property type="entry name" value="HOMEOBOX DOMAIN-CONTAINING PROTEIN"/>
    <property type="match status" value="1"/>
</dbReference>
<keyword evidence="2 4" id="KW-0371">Homeobox</keyword>
<dbReference type="InterPro" id="IPR009057">
    <property type="entry name" value="Homeodomain-like_sf"/>
</dbReference>
<evidence type="ECO:0000256" key="1">
    <source>
        <dbReference type="ARBA" id="ARBA00023125"/>
    </source>
</evidence>
<evidence type="ECO:0000256" key="2">
    <source>
        <dbReference type="ARBA" id="ARBA00023155"/>
    </source>
</evidence>
<evidence type="ECO:0000256" key="5">
    <source>
        <dbReference type="RuleBase" id="RU000682"/>
    </source>
</evidence>
<dbReference type="Proteomes" id="UP001516464">
    <property type="component" value="Unassembled WGS sequence"/>
</dbReference>
<evidence type="ECO:0000313" key="7">
    <source>
        <dbReference type="EMBL" id="KAF7683604.1"/>
    </source>
</evidence>
<evidence type="ECO:0000256" key="4">
    <source>
        <dbReference type="PROSITE-ProRule" id="PRU00108"/>
    </source>
</evidence>
<keyword evidence="3 4" id="KW-0539">Nucleus</keyword>
<dbReference type="PANTHER" id="PTHR24324">
    <property type="entry name" value="HOMEOBOX PROTEIN HHEX"/>
    <property type="match status" value="1"/>
</dbReference>
<keyword evidence="8" id="KW-1185">Reference proteome</keyword>
<evidence type="ECO:0000256" key="3">
    <source>
        <dbReference type="ARBA" id="ARBA00023242"/>
    </source>
</evidence>
<dbReference type="SMART" id="SM00389">
    <property type="entry name" value="HOX"/>
    <property type="match status" value="1"/>
</dbReference>
<dbReference type="GO" id="GO:0003677">
    <property type="term" value="F:DNA binding"/>
    <property type="evidence" value="ECO:0007669"/>
    <property type="project" value="UniProtKB-KW"/>
</dbReference>
<name>A0ABQ7HZN7_9MICR</name>
<dbReference type="Gene3D" id="1.10.10.60">
    <property type="entry name" value="Homeodomain-like"/>
    <property type="match status" value="1"/>
</dbReference>
<evidence type="ECO:0000313" key="8">
    <source>
        <dbReference type="Proteomes" id="UP001516464"/>
    </source>
</evidence>
<protein>
    <submittedName>
        <fullName evidence="7">Homeobox protein HD-3</fullName>
    </submittedName>
</protein>
<dbReference type="InterPro" id="IPR001356">
    <property type="entry name" value="HD"/>
</dbReference>
<dbReference type="PROSITE" id="PS00027">
    <property type="entry name" value="HOMEOBOX_1"/>
    <property type="match status" value="1"/>
</dbReference>